<reference evidence="1" key="1">
    <citation type="submission" date="2022-10" db="EMBL/GenBank/DDBJ databases">
        <title>Culturing micro-colonial fungi from biological soil crusts in the Mojave desert and describing Neophaeococcomyces mojavensis, and introducing the new genera and species Taxawa tesnikishii.</title>
        <authorList>
            <person name="Kurbessoian T."/>
            <person name="Stajich J.E."/>
        </authorList>
    </citation>
    <scope>NUCLEOTIDE SEQUENCE</scope>
    <source>
        <strain evidence="1">TK_41</strain>
    </source>
</reference>
<keyword evidence="2" id="KW-1185">Reference proteome</keyword>
<sequence>MSTIRYFDSIPHIVRYGRQDEEKGESWTLFYRNATCFRVSVSRDDVDGTPFGTRWLELNREGSPREEGMKKWVERWNKLCDCIISQCMPLLQELAPTTRQWKTLEDHLRTPTYELKLVANPNGNDAVAKVTSGPVEKPSYEHHLLNESDFQSLPKDLPRHRAQDLTILEHGKDGRHPPDKIHAPNGEVLYFLPCHKRSKNVSTGEIWDASVNKINAYSRIHSGSEYLDRIYIPKLQGVVVTSADGEVEDWDVQGNLSPDMGQSATKEPGEPLVAGVLLTYVSKAKYLRDVMKVATDPVEIGGFATVKENWKAQLTSAVRYLHDRGIAMGGRTDPNSTWSYINQYTVQIAPVKTTEGSTELDMTSLEGAQAWLMIDATCTLLDPEDPQEQKEKFEEQKNLDWEAVEKLFT</sequence>
<evidence type="ECO:0000313" key="2">
    <source>
        <dbReference type="Proteomes" id="UP001172673"/>
    </source>
</evidence>
<comment type="caution">
    <text evidence="1">The sequence shown here is derived from an EMBL/GenBank/DDBJ whole genome shotgun (WGS) entry which is preliminary data.</text>
</comment>
<dbReference type="AlphaFoldDB" id="A0AA38XNB3"/>
<proteinExistence type="predicted"/>
<gene>
    <name evidence="1" type="ORF">H2200_000372</name>
</gene>
<accession>A0AA38XNB3</accession>
<protein>
    <submittedName>
        <fullName evidence="1">Uncharacterized protein</fullName>
    </submittedName>
</protein>
<evidence type="ECO:0000313" key="1">
    <source>
        <dbReference type="EMBL" id="KAJ9616653.1"/>
    </source>
</evidence>
<dbReference type="Proteomes" id="UP001172673">
    <property type="component" value="Unassembled WGS sequence"/>
</dbReference>
<name>A0AA38XNB3_9EURO</name>
<dbReference type="EMBL" id="JAPDRK010000001">
    <property type="protein sequence ID" value="KAJ9616653.1"/>
    <property type="molecule type" value="Genomic_DNA"/>
</dbReference>
<organism evidence="1 2">
    <name type="scientific">Cladophialophora chaetospira</name>
    <dbReference type="NCBI Taxonomy" id="386627"/>
    <lineage>
        <taxon>Eukaryota</taxon>
        <taxon>Fungi</taxon>
        <taxon>Dikarya</taxon>
        <taxon>Ascomycota</taxon>
        <taxon>Pezizomycotina</taxon>
        <taxon>Eurotiomycetes</taxon>
        <taxon>Chaetothyriomycetidae</taxon>
        <taxon>Chaetothyriales</taxon>
        <taxon>Herpotrichiellaceae</taxon>
        <taxon>Cladophialophora</taxon>
    </lineage>
</organism>